<dbReference type="AlphaFoldDB" id="A0A0K5LD23"/>
<dbReference type="EMBL" id="LR883001">
    <property type="protein sequence ID" value="CAD6024507.1"/>
    <property type="molecule type" value="Genomic_DNA"/>
</dbReference>
<dbReference type="Gene3D" id="3.20.20.150">
    <property type="entry name" value="Divalent-metal-dependent TIM barrel enzymes"/>
    <property type="match status" value="1"/>
</dbReference>
<dbReference type="Pfam" id="PF05114">
    <property type="entry name" value="MbnB_TglH_ChrH"/>
    <property type="match status" value="1"/>
</dbReference>
<evidence type="ECO:0000313" key="4">
    <source>
        <dbReference type="EMBL" id="MDO2733032.1"/>
    </source>
</evidence>
<evidence type="ECO:0000313" key="7">
    <source>
        <dbReference type="EMBL" id="STO41501.1"/>
    </source>
</evidence>
<reference evidence="9 10" key="2">
    <citation type="submission" date="2018-06" db="EMBL/GenBank/DDBJ databases">
        <authorList>
            <consortium name="Pathogen Informatics"/>
            <person name="Doyle S."/>
        </authorList>
    </citation>
    <scope>NUCLEOTIDE SEQUENCE [LARGE SCALE GENOMIC DNA]</scope>
    <source>
        <strain evidence="7 10">NCTC8179</strain>
        <strain evidence="6 9">NCTC8622</strain>
    </source>
</reference>
<dbReference type="Proteomes" id="UP001174465">
    <property type="component" value="Unassembled WGS sequence"/>
</dbReference>
<dbReference type="InterPro" id="IPR007801">
    <property type="entry name" value="MbnB/TglH/ChrH"/>
</dbReference>
<dbReference type="Proteomes" id="UP000567387">
    <property type="component" value="Unassembled WGS sequence"/>
</dbReference>
<keyword evidence="2" id="KW-0614">Plasmid</keyword>
<dbReference type="Proteomes" id="UP000255543">
    <property type="component" value="Unassembled WGS sequence"/>
</dbReference>
<dbReference type="EMBL" id="UGCP01000001">
    <property type="protein sequence ID" value="STI81170.1"/>
    <property type="molecule type" value="Genomic_DNA"/>
</dbReference>
<dbReference type="NCBIfam" id="NF003818">
    <property type="entry name" value="PRK05409.1"/>
    <property type="match status" value="1"/>
</dbReference>
<dbReference type="PANTHER" id="PTHR42194">
    <property type="entry name" value="UPF0276 PROTEIN HI_1600"/>
    <property type="match status" value="1"/>
</dbReference>
<dbReference type="PANTHER" id="PTHR42194:SF1">
    <property type="entry name" value="UPF0276 PROTEIN HI_1600"/>
    <property type="match status" value="1"/>
</dbReference>
<proteinExistence type="inferred from homology"/>
<dbReference type="Proteomes" id="UP000185794">
    <property type="component" value="Unassembled WGS sequence"/>
</dbReference>
<reference evidence="3 11" key="3">
    <citation type="submission" date="2018-08" db="EMBL/GenBank/DDBJ databases">
        <authorList>
            <consortium name="PulseNet: The National Subtyping Network for Foodborne Disease Surveillance"/>
            <person name="Tarr C.L."/>
            <person name="Trees E."/>
            <person name="Katz L.S."/>
            <person name="Carleton-Romer H.A."/>
            <person name="Stroika S."/>
            <person name="Kucerova Z."/>
            <person name="Roache K.F."/>
            <person name="Sabol A.L."/>
            <person name="Besser J."/>
            <person name="Gerner-Smidt P."/>
        </authorList>
    </citation>
    <scope>NUCLEOTIDE SEQUENCE [LARGE SCALE GENOMIC DNA]</scope>
    <source>
        <strain evidence="3 11">PNUSAE011918</strain>
    </source>
</reference>
<dbReference type="Proteomes" id="UP000254079">
    <property type="component" value="Unassembled WGS sequence"/>
</dbReference>
<evidence type="ECO:0000313" key="5">
    <source>
        <dbReference type="EMBL" id="OKV07858.1"/>
    </source>
</evidence>
<dbReference type="EMBL" id="AASCBU010000047">
    <property type="protein sequence ID" value="EFA8787102.1"/>
    <property type="molecule type" value="Genomic_DNA"/>
</dbReference>
<accession>A0A0K5LD23</accession>
<dbReference type="EMBL" id="JAUKZB010000034">
    <property type="protein sequence ID" value="MDO2733032.1"/>
    <property type="molecule type" value="Genomic_DNA"/>
</dbReference>
<geneLocation type="plasmid" evidence="2">
    <name>2</name>
</geneLocation>
<evidence type="ECO:0000313" key="2">
    <source>
        <dbReference type="EMBL" id="CAD6024507.1"/>
    </source>
</evidence>
<protein>
    <recommendedName>
        <fullName evidence="1">UPF0276 protein AWP47_18635</fullName>
    </recommendedName>
</protein>
<dbReference type="EMBL" id="UGEB01000005">
    <property type="protein sequence ID" value="STO41501.1"/>
    <property type="molecule type" value="Genomic_DNA"/>
</dbReference>
<reference evidence="4" key="5">
    <citation type="submission" date="2023-07" db="EMBL/GenBank/DDBJ databases">
        <title>High risk of intestinal colonization with ESBL-producing Escherichia coli among soldiers of military contingents in specific geographic regions.</title>
        <authorList>
            <person name="Literacka E."/>
        </authorList>
    </citation>
    <scope>NUCLEOTIDE SEQUENCE</scope>
    <source>
        <strain evidence="4">33</strain>
    </source>
</reference>
<dbReference type="InterPro" id="IPR036237">
    <property type="entry name" value="Xyl_isomerase-like_sf"/>
</dbReference>
<organism evidence="3 11">
    <name type="scientific">Escherichia coli</name>
    <dbReference type="NCBI Taxonomy" id="562"/>
    <lineage>
        <taxon>Bacteria</taxon>
        <taxon>Pseudomonadati</taxon>
        <taxon>Pseudomonadota</taxon>
        <taxon>Gammaproteobacteria</taxon>
        <taxon>Enterobacterales</taxon>
        <taxon>Enterobacteriaceae</taxon>
        <taxon>Escherichia</taxon>
    </lineage>
</organism>
<evidence type="ECO:0000313" key="11">
    <source>
        <dbReference type="Proteomes" id="UP000567387"/>
    </source>
</evidence>
<comment type="similarity">
    <text evidence="1">Belongs to the UPF0276 family.</text>
</comment>
<evidence type="ECO:0000313" key="9">
    <source>
        <dbReference type="Proteomes" id="UP000254079"/>
    </source>
</evidence>
<dbReference type="SUPFAM" id="SSF51658">
    <property type="entry name" value="Xylose isomerase-like"/>
    <property type="match status" value="1"/>
</dbReference>
<reference evidence="2" key="4">
    <citation type="submission" date="2020-09" db="EMBL/GenBank/DDBJ databases">
        <authorList>
            <person name="Page A."/>
            <person name="Bastkowski S."/>
        </authorList>
    </citation>
    <scope>NUCLEOTIDE SEQUENCE [LARGE SCALE GENOMIC DNA]</scope>
    <source>
        <strain evidence="2">L6_E562_ETEC</strain>
        <plasmid evidence="2">2</plasmid>
    </source>
</reference>
<evidence type="ECO:0000313" key="10">
    <source>
        <dbReference type="Proteomes" id="UP000255543"/>
    </source>
</evidence>
<name>A0A0K5LD23_ECOLX</name>
<gene>
    <name evidence="5" type="ORF">AWP47_18635</name>
    <name evidence="3" type="ORF">C2R31_005057</name>
    <name evidence="2" type="ORF">ETECE562_05332</name>
    <name evidence="7" type="ORF">NCTC8179_07117</name>
    <name evidence="6" type="ORF">NCTC8622_00094</name>
    <name evidence="4" type="ORF">Q2V64_25525</name>
</gene>
<evidence type="ECO:0000313" key="8">
    <source>
        <dbReference type="Proteomes" id="UP000185794"/>
    </source>
</evidence>
<sequence>MMTSQTHPCDPSASTASGMWNACLPARGGISLKPEHFRQLLADKPDTGFLEIHAENYLCAGGPFHQALTALCECYPLSIHGVGMSIGGEQPLNTAHLQRVAALVDRYQPHSFSEHLAWSTHDDIFLNDLLPLPYTQATLNRVCEHIDQVQNTLRRQILLENPATYVEFSTSTFSETDFIREVIHRTGCGLLLDVNNLYISSVNHNRDPYQMLHQLPLDRVREIHLAGYTESQDGVGARLLIDSHDSPVTVPVWQLYESALTGTGAVATLIEWDASIPPLSVLLGEAAMAENRMKEGARHAKQSVPGTA</sequence>
<evidence type="ECO:0000256" key="1">
    <source>
        <dbReference type="HAMAP-Rule" id="MF_00697"/>
    </source>
</evidence>
<evidence type="ECO:0000313" key="6">
    <source>
        <dbReference type="EMBL" id="STI81170.1"/>
    </source>
</evidence>
<dbReference type="EMBL" id="LRKC01000141">
    <property type="protein sequence ID" value="OKV07858.1"/>
    <property type="molecule type" value="Genomic_DNA"/>
</dbReference>
<dbReference type="HAMAP" id="MF_00697">
    <property type="entry name" value="UPF0276"/>
    <property type="match status" value="1"/>
</dbReference>
<evidence type="ECO:0000313" key="3">
    <source>
        <dbReference type="EMBL" id="EFA8787102.1"/>
    </source>
</evidence>
<reference evidence="5 8" key="1">
    <citation type="journal article" date="2017" name="Front. Cell. Infect. Microbiol.">
        <title>Chaperone-usher pili loci of human colonization factor-negative enterotoxigenic Escherichia coli.</title>
        <authorList>
            <person name="Del Canto F."/>
            <person name="Vidal R."/>
            <person name="Stine O.C."/>
            <person name="Pop M."/>
        </authorList>
    </citation>
    <scope>NUCLEOTIDE SEQUENCE [LARGE SCALE GENOMIC DNA]</scope>
    <source>
        <strain evidence="5 8">700324</strain>
    </source>
</reference>
<dbReference type="RefSeq" id="WP_000989040.1">
    <property type="nucleotide sequence ID" value="NZ_AP022072.1"/>
</dbReference>